<dbReference type="RefSeq" id="WP_130607672.1">
    <property type="nucleotide sequence ID" value="NZ_AP019368.1"/>
</dbReference>
<evidence type="ECO:0000313" key="2">
    <source>
        <dbReference type="Proteomes" id="UP000291236"/>
    </source>
</evidence>
<organism evidence="1 2">
    <name type="scientific">Fluviispira sanaruensis</name>
    <dbReference type="NCBI Taxonomy" id="2493639"/>
    <lineage>
        <taxon>Bacteria</taxon>
        <taxon>Pseudomonadati</taxon>
        <taxon>Bdellovibrionota</taxon>
        <taxon>Oligoflexia</taxon>
        <taxon>Silvanigrellales</taxon>
        <taxon>Silvanigrellaceae</taxon>
        <taxon>Fluviispira</taxon>
    </lineage>
</organism>
<proteinExistence type="predicted"/>
<dbReference type="Pfam" id="PF13376">
    <property type="entry name" value="OmdA"/>
    <property type="match status" value="1"/>
</dbReference>
<reference evidence="1 2" key="1">
    <citation type="submission" date="2018-12" db="EMBL/GenBank/DDBJ databases">
        <title>Rubrispira sanarue gen. nov., sp., nov., a member of the order Silvanigrellales, isolated from a brackish lake in Hamamatsu Japan.</title>
        <authorList>
            <person name="Maejima Y."/>
            <person name="Iino T."/>
            <person name="Muraguchi Y."/>
            <person name="Fukuda K."/>
            <person name="Nojiri H."/>
            <person name="Ohkuma M."/>
            <person name="Moriuchi R."/>
            <person name="Dohra H."/>
            <person name="Kimbara K."/>
            <person name="Shintani M."/>
        </authorList>
    </citation>
    <scope>NUCLEOTIDE SEQUENCE [LARGE SCALE GENOMIC DNA]</scope>
    <source>
        <strain evidence="1 2">RF1110005</strain>
    </source>
</reference>
<dbReference type="KEGG" id="sbf:JCM31447_12890"/>
<dbReference type="AlphaFoldDB" id="A0A4P2VIH1"/>
<keyword evidence="2" id="KW-1185">Reference proteome</keyword>
<accession>A0A4P2VIH1</accession>
<name>A0A4P2VIH1_FLUSA</name>
<sequence length="199" mass="23209">MRKIFQEVIPKSRAQFRAWLKKNHEQKESVWVVIFKISSGKLNLSAVDVTEEALCFGWIDSIPRKLDEYSYKLLVSQRKPASVWSALNKKRVKELIAKGLMTKYGLEKINIAKKNGAWSKLNASDRLELPNDLEMLLKRNQKAYKFYQSMSPSSKRVVLEWINAAKTEETRNKRIKETVQLAAKSIRANHYRDLLKIKK</sequence>
<gene>
    <name evidence="1" type="ORF">JCM31447_12890</name>
</gene>
<dbReference type="Proteomes" id="UP000291236">
    <property type="component" value="Chromosome"/>
</dbReference>
<dbReference type="EMBL" id="AP019368">
    <property type="protein sequence ID" value="BBH52846.1"/>
    <property type="molecule type" value="Genomic_DNA"/>
</dbReference>
<dbReference type="OrthoDB" id="9796999at2"/>
<protein>
    <recommendedName>
        <fullName evidence="3">Bacteriocin-protection protein</fullName>
    </recommendedName>
</protein>
<evidence type="ECO:0000313" key="1">
    <source>
        <dbReference type="EMBL" id="BBH52846.1"/>
    </source>
</evidence>
<evidence type="ECO:0008006" key="3">
    <source>
        <dbReference type="Google" id="ProtNLM"/>
    </source>
</evidence>